<feature type="domain" description="Zn(2)-C6 fungal-type" evidence="4">
    <location>
        <begin position="45"/>
        <end position="75"/>
    </location>
</feature>
<evidence type="ECO:0000259" key="4">
    <source>
        <dbReference type="PROSITE" id="PS50048"/>
    </source>
</evidence>
<dbReference type="CDD" id="cd12148">
    <property type="entry name" value="fungal_TF_MHR"/>
    <property type="match status" value="1"/>
</dbReference>
<dbReference type="AlphaFoldDB" id="A0A8H4UMB3"/>
<dbReference type="OrthoDB" id="2943660at2759"/>
<organism evidence="5 6">
    <name type="scientific">Fusarium zealandicum</name>
    <dbReference type="NCBI Taxonomy" id="1053134"/>
    <lineage>
        <taxon>Eukaryota</taxon>
        <taxon>Fungi</taxon>
        <taxon>Dikarya</taxon>
        <taxon>Ascomycota</taxon>
        <taxon>Pezizomycotina</taxon>
        <taxon>Sordariomycetes</taxon>
        <taxon>Hypocreomycetidae</taxon>
        <taxon>Hypocreales</taxon>
        <taxon>Nectriaceae</taxon>
        <taxon>Fusarium</taxon>
        <taxon>Fusarium staphyleae species complex</taxon>
    </lineage>
</organism>
<keyword evidence="6" id="KW-1185">Reference proteome</keyword>
<dbReference type="Gene3D" id="4.10.240.10">
    <property type="entry name" value="Zn(2)-C6 fungal-type DNA-binding domain"/>
    <property type="match status" value="1"/>
</dbReference>
<evidence type="ECO:0000313" key="6">
    <source>
        <dbReference type="Proteomes" id="UP000635477"/>
    </source>
</evidence>
<evidence type="ECO:0000313" key="5">
    <source>
        <dbReference type="EMBL" id="KAF4979223.1"/>
    </source>
</evidence>
<evidence type="ECO:0000256" key="3">
    <source>
        <dbReference type="SAM" id="MobiDB-lite"/>
    </source>
</evidence>
<dbReference type="Pfam" id="PF04082">
    <property type="entry name" value="Fungal_trans"/>
    <property type="match status" value="1"/>
</dbReference>
<dbReference type="InterPro" id="IPR036864">
    <property type="entry name" value="Zn2-C6_fun-type_DNA-bd_sf"/>
</dbReference>
<evidence type="ECO:0000256" key="2">
    <source>
        <dbReference type="ARBA" id="ARBA00023242"/>
    </source>
</evidence>
<gene>
    <name evidence="5" type="ORF">FZEAL_4532</name>
</gene>
<proteinExistence type="predicted"/>
<keyword evidence="2" id="KW-0539">Nucleus</keyword>
<dbReference type="GO" id="GO:0000981">
    <property type="term" value="F:DNA-binding transcription factor activity, RNA polymerase II-specific"/>
    <property type="evidence" value="ECO:0007669"/>
    <property type="project" value="InterPro"/>
</dbReference>
<dbReference type="GO" id="GO:0008270">
    <property type="term" value="F:zinc ion binding"/>
    <property type="evidence" value="ECO:0007669"/>
    <property type="project" value="InterPro"/>
</dbReference>
<dbReference type="InterPro" id="IPR001138">
    <property type="entry name" value="Zn2Cys6_DnaBD"/>
</dbReference>
<dbReference type="InterPro" id="IPR053187">
    <property type="entry name" value="Notoamide_regulator"/>
</dbReference>
<protein>
    <recommendedName>
        <fullName evidence="4">Zn(2)-C6 fungal-type domain-containing protein</fullName>
    </recommendedName>
</protein>
<dbReference type="PROSITE" id="PS00463">
    <property type="entry name" value="ZN2_CY6_FUNGAL_1"/>
    <property type="match status" value="1"/>
</dbReference>
<dbReference type="EMBL" id="JABEYC010000313">
    <property type="protein sequence ID" value="KAF4979223.1"/>
    <property type="molecule type" value="Genomic_DNA"/>
</dbReference>
<dbReference type="PANTHER" id="PTHR47256:SF1">
    <property type="entry name" value="ZN(II)2CYS6 TRANSCRIPTION FACTOR (EUROFUNG)"/>
    <property type="match status" value="1"/>
</dbReference>
<dbReference type="CDD" id="cd00067">
    <property type="entry name" value="GAL4"/>
    <property type="match status" value="1"/>
</dbReference>
<evidence type="ECO:0000256" key="1">
    <source>
        <dbReference type="ARBA" id="ARBA00022723"/>
    </source>
</evidence>
<comment type="caution">
    <text evidence="5">The sequence shown here is derived from an EMBL/GenBank/DDBJ whole genome shotgun (WGS) entry which is preliminary data.</text>
</comment>
<dbReference type="PANTHER" id="PTHR47256">
    <property type="entry name" value="ZN(II)2CYS6 TRANSCRIPTION FACTOR (EUROFUNG)-RELATED"/>
    <property type="match status" value="1"/>
</dbReference>
<feature type="compositionally biased region" description="Polar residues" evidence="3">
    <location>
        <begin position="21"/>
        <end position="34"/>
    </location>
</feature>
<reference evidence="5" key="1">
    <citation type="journal article" date="2020" name="BMC Genomics">
        <title>Correction to: Identification and distribution of gene clusters required for synthesis of sphingolipid metabolism inhibitors in diverse species of the filamentous fungus Fusarium.</title>
        <authorList>
            <person name="Kim H.S."/>
            <person name="Lohmar J.M."/>
            <person name="Busman M."/>
            <person name="Brown D.W."/>
            <person name="Naumann T.A."/>
            <person name="Divon H.H."/>
            <person name="Lysoe E."/>
            <person name="Uhlig S."/>
            <person name="Proctor R.H."/>
        </authorList>
    </citation>
    <scope>NUCLEOTIDE SEQUENCE</scope>
    <source>
        <strain evidence="5">NRRL 22465</strain>
    </source>
</reference>
<dbReference type="SMART" id="SM00066">
    <property type="entry name" value="GAL4"/>
    <property type="match status" value="1"/>
</dbReference>
<dbReference type="GO" id="GO:0006351">
    <property type="term" value="P:DNA-templated transcription"/>
    <property type="evidence" value="ECO:0007669"/>
    <property type="project" value="InterPro"/>
</dbReference>
<dbReference type="Pfam" id="PF00172">
    <property type="entry name" value="Zn_clus"/>
    <property type="match status" value="1"/>
</dbReference>
<dbReference type="SUPFAM" id="SSF57701">
    <property type="entry name" value="Zn2/Cys6 DNA-binding domain"/>
    <property type="match status" value="1"/>
</dbReference>
<dbReference type="Proteomes" id="UP000635477">
    <property type="component" value="Unassembled WGS sequence"/>
</dbReference>
<accession>A0A8H4UMB3</accession>
<sequence length="398" mass="44404">MNRTRPILPAQRPLVDENRQESSTGEIHPETSSKLTRKRSALRVACEPCRKRKERCNGERPVCSACTKKETPCIYTFDGRDEVAFHLSHESLQTENERWRELYSLLRRLPETQARQAFARIRDADDPITVLNFATQASFLVNSSEQRSEPSPPEWNPSVETLTLKTPLSVSSIRVHARPWTTVAGDGLVSQLISSFFSWDDTFLYPFIDRQSFLDDMRKGEPEGAKYCSPFLVNAICASQCFISDRAKAFSSMAGKDVGGQFLDEAKKLLDLEQGLVSLPTAQGHALIFTLSDYRGVDRAGVALYIILPSFYSGESDATGDADDPSKGDVTDNEDEWYWKNPPESVWARKASKTPAVKDLTQLKGLPNRSLLGVLTEAAGNFNIEAAWDDNELAGLSI</sequence>
<feature type="region of interest" description="Disordered" evidence="3">
    <location>
        <begin position="316"/>
        <end position="336"/>
    </location>
</feature>
<feature type="region of interest" description="Disordered" evidence="3">
    <location>
        <begin position="1"/>
        <end position="34"/>
    </location>
</feature>
<keyword evidence="1" id="KW-0479">Metal-binding</keyword>
<dbReference type="InterPro" id="IPR007219">
    <property type="entry name" value="XnlR_reg_dom"/>
</dbReference>
<reference evidence="5" key="2">
    <citation type="submission" date="2020-05" db="EMBL/GenBank/DDBJ databases">
        <authorList>
            <person name="Kim H.-S."/>
            <person name="Proctor R.H."/>
            <person name="Brown D.W."/>
        </authorList>
    </citation>
    <scope>NUCLEOTIDE SEQUENCE</scope>
    <source>
        <strain evidence="5">NRRL 22465</strain>
    </source>
</reference>
<name>A0A8H4UMB3_9HYPO</name>
<dbReference type="GO" id="GO:0003677">
    <property type="term" value="F:DNA binding"/>
    <property type="evidence" value="ECO:0007669"/>
    <property type="project" value="InterPro"/>
</dbReference>
<dbReference type="PROSITE" id="PS50048">
    <property type="entry name" value="ZN2_CY6_FUNGAL_2"/>
    <property type="match status" value="1"/>
</dbReference>